<dbReference type="PANTHER" id="PTHR42693">
    <property type="entry name" value="ARYLSULFATASE FAMILY MEMBER"/>
    <property type="match status" value="1"/>
</dbReference>
<evidence type="ECO:0000256" key="3">
    <source>
        <dbReference type="SAM" id="MobiDB-lite"/>
    </source>
</evidence>
<reference evidence="6 7" key="1">
    <citation type="submission" date="2019-02" db="EMBL/GenBank/DDBJ databases">
        <title>Deep-cultivation of Planctomycetes and their phenomic and genomic characterization uncovers novel biology.</title>
        <authorList>
            <person name="Wiegand S."/>
            <person name="Jogler M."/>
            <person name="Boedeker C."/>
            <person name="Pinto D."/>
            <person name="Vollmers J."/>
            <person name="Rivas-Marin E."/>
            <person name="Kohn T."/>
            <person name="Peeters S.H."/>
            <person name="Heuer A."/>
            <person name="Rast P."/>
            <person name="Oberbeckmann S."/>
            <person name="Bunk B."/>
            <person name="Jeske O."/>
            <person name="Meyerdierks A."/>
            <person name="Storesund J.E."/>
            <person name="Kallscheuer N."/>
            <person name="Luecker S."/>
            <person name="Lage O.M."/>
            <person name="Pohl T."/>
            <person name="Merkel B.J."/>
            <person name="Hornburger P."/>
            <person name="Mueller R.-W."/>
            <person name="Bruemmer F."/>
            <person name="Labrenz M."/>
            <person name="Spormann A.M."/>
            <person name="Op den Camp H."/>
            <person name="Overmann J."/>
            <person name="Amann R."/>
            <person name="Jetten M.S.M."/>
            <person name="Mascher T."/>
            <person name="Medema M.H."/>
            <person name="Devos D.P."/>
            <person name="Kaster A.-K."/>
            <person name="Ovreas L."/>
            <person name="Rohde M."/>
            <person name="Galperin M.Y."/>
            <person name="Jogler C."/>
        </authorList>
    </citation>
    <scope>NUCLEOTIDE SEQUENCE [LARGE SCALE GENOMIC DNA]</scope>
    <source>
        <strain evidence="6 7">TBK1r</strain>
    </source>
</reference>
<evidence type="ECO:0000313" key="6">
    <source>
        <dbReference type="EMBL" id="QDV86251.1"/>
    </source>
</evidence>
<dbReference type="Proteomes" id="UP000318081">
    <property type="component" value="Chromosome"/>
</dbReference>
<feature type="region of interest" description="Disordered" evidence="3">
    <location>
        <begin position="475"/>
        <end position="498"/>
    </location>
</feature>
<dbReference type="InterPro" id="IPR017850">
    <property type="entry name" value="Alkaline_phosphatase_core_sf"/>
</dbReference>
<comment type="similarity">
    <text evidence="1">Belongs to the sulfatase family.</text>
</comment>
<name>A0ABX5XZX8_9BACT</name>
<feature type="compositionally biased region" description="Basic and acidic residues" evidence="3">
    <location>
        <begin position="484"/>
        <end position="497"/>
    </location>
</feature>
<dbReference type="GO" id="GO:0004065">
    <property type="term" value="F:arylsulfatase activity"/>
    <property type="evidence" value="ECO:0007669"/>
    <property type="project" value="UniProtKB-EC"/>
</dbReference>
<feature type="chain" id="PRO_5046877104" evidence="4">
    <location>
        <begin position="42"/>
        <end position="626"/>
    </location>
</feature>
<dbReference type="PANTHER" id="PTHR42693:SF53">
    <property type="entry name" value="ENDO-4-O-SULFATASE"/>
    <property type="match status" value="1"/>
</dbReference>
<protein>
    <submittedName>
        <fullName evidence="6">Arylsulfatase</fullName>
        <ecNumber evidence="6">3.1.6.1</ecNumber>
    </submittedName>
</protein>
<dbReference type="Gene3D" id="3.30.1120.10">
    <property type="match status" value="1"/>
</dbReference>
<dbReference type="InterPro" id="IPR000917">
    <property type="entry name" value="Sulfatase_N"/>
</dbReference>
<evidence type="ECO:0000256" key="2">
    <source>
        <dbReference type="ARBA" id="ARBA00022801"/>
    </source>
</evidence>
<evidence type="ECO:0000256" key="1">
    <source>
        <dbReference type="ARBA" id="ARBA00008779"/>
    </source>
</evidence>
<evidence type="ECO:0000313" key="7">
    <source>
        <dbReference type="Proteomes" id="UP000318081"/>
    </source>
</evidence>
<keyword evidence="4" id="KW-0732">Signal</keyword>
<dbReference type="EMBL" id="CP036432">
    <property type="protein sequence ID" value="QDV86251.1"/>
    <property type="molecule type" value="Genomic_DNA"/>
</dbReference>
<feature type="domain" description="Sulfatase N-terminal" evidence="5">
    <location>
        <begin position="46"/>
        <end position="356"/>
    </location>
</feature>
<evidence type="ECO:0000256" key="4">
    <source>
        <dbReference type="SAM" id="SignalP"/>
    </source>
</evidence>
<sequence>MNLAFTNVTMKSSPAAAAATLTGFRSLLLALVALSHSAVDAGDERPNIVVFYTDDHGHADLSCQGVVDDIRTPNVDALAKNGVLARHGYSTAPQCVPSRAGLLIGKFQSKFGVESNVKSLDGFDRELTIAERLQKAGYMTAQFGKWHLGPGPKITEHGFKHVFNQNSGAPFAANIALDGSDREMSTMRPEMYHVDGCSRAAASLIERYKNVPFFLYVAYRAPHVPLDAPQKYLDRFPGKMPERRRQALAMLSAVDDGVGLITETLAQNNLTEKTLIFYVGDNGAPLKIHKLDAPGGGPGWDGSLNDPLNGEKGMLSEGGMHVPFVISWPGRIPAGQVFEHPVSALDVAATAAELAKIESKPGDFDGVNLIPYLTGKQKEAPHEFLAWRWVAQSAIREGNWKLLRGGDREYLYNLKNDLEEQQNLAGEHPEIADSLREKLTRWASQLDPPGLASGGMSKAATDYFDFYLDGKPAAPPRQTFVPRSDSENSESKSKDSASRWLIRSGKMKVTSEGLQLESQTPAGQKTPFMTRNGLSLFGPVSISMVVKTATSGAIGFSWRTSADKDFAAANRVNVAVETSGQWQTIRTSLPSRSKIIHVRVHVPAGTTSIKSIELKPASGKTVTLMQ</sequence>
<keyword evidence="2 6" id="KW-0378">Hydrolase</keyword>
<keyword evidence="7" id="KW-1185">Reference proteome</keyword>
<dbReference type="EC" id="3.1.6.1" evidence="6"/>
<organism evidence="6 7">
    <name type="scientific">Stieleria magnilauensis</name>
    <dbReference type="NCBI Taxonomy" id="2527963"/>
    <lineage>
        <taxon>Bacteria</taxon>
        <taxon>Pseudomonadati</taxon>
        <taxon>Planctomycetota</taxon>
        <taxon>Planctomycetia</taxon>
        <taxon>Pirellulales</taxon>
        <taxon>Pirellulaceae</taxon>
        <taxon>Stieleria</taxon>
    </lineage>
</organism>
<dbReference type="Gene3D" id="3.40.720.10">
    <property type="entry name" value="Alkaline Phosphatase, subunit A"/>
    <property type="match status" value="1"/>
</dbReference>
<dbReference type="SUPFAM" id="SSF53649">
    <property type="entry name" value="Alkaline phosphatase-like"/>
    <property type="match status" value="1"/>
</dbReference>
<accession>A0ABX5XZX8</accession>
<feature type="signal peptide" evidence="4">
    <location>
        <begin position="1"/>
        <end position="41"/>
    </location>
</feature>
<dbReference type="Pfam" id="PF00884">
    <property type="entry name" value="Sulfatase"/>
    <property type="match status" value="1"/>
</dbReference>
<dbReference type="InterPro" id="IPR050738">
    <property type="entry name" value="Sulfatase"/>
</dbReference>
<proteinExistence type="inferred from homology"/>
<gene>
    <name evidence="6" type="primary">atsA_61</name>
    <name evidence="6" type="ORF">TBK1r_52700</name>
</gene>
<evidence type="ECO:0000259" key="5">
    <source>
        <dbReference type="Pfam" id="PF00884"/>
    </source>
</evidence>